<dbReference type="PROSITE" id="PS50943">
    <property type="entry name" value="HTH_CROC1"/>
    <property type="match status" value="1"/>
</dbReference>
<dbReference type="PANTHER" id="PTHR46558:SF11">
    <property type="entry name" value="HTH-TYPE TRANSCRIPTIONAL REGULATOR XRE"/>
    <property type="match status" value="1"/>
</dbReference>
<dbReference type="SUPFAM" id="SSF47413">
    <property type="entry name" value="lambda repressor-like DNA-binding domains"/>
    <property type="match status" value="1"/>
</dbReference>
<dbReference type="CDD" id="cd00093">
    <property type="entry name" value="HTH_XRE"/>
    <property type="match status" value="1"/>
</dbReference>
<sequence>MRIQRNLKQEELASILNISKSAVSMYERDEREPSFQLVKDIAAFFEVTTDQLLGVEPQRFPATQLLPDNLANSLSDDEIEYLRETLQIYRKMKQKASRANTDKNK</sequence>
<dbReference type="Proteomes" id="UP000198935">
    <property type="component" value="Unassembled WGS sequence"/>
</dbReference>
<dbReference type="AlphaFoldDB" id="A0A1H3S4W0"/>
<keyword evidence="4" id="KW-1185">Reference proteome</keyword>
<dbReference type="STRING" id="1503961.SAMN05421736_11010"/>
<organism evidence="3 4">
    <name type="scientific">Evansella caseinilytica</name>
    <dbReference type="NCBI Taxonomy" id="1503961"/>
    <lineage>
        <taxon>Bacteria</taxon>
        <taxon>Bacillati</taxon>
        <taxon>Bacillota</taxon>
        <taxon>Bacilli</taxon>
        <taxon>Bacillales</taxon>
        <taxon>Bacillaceae</taxon>
        <taxon>Evansella</taxon>
    </lineage>
</organism>
<dbReference type="PANTHER" id="PTHR46558">
    <property type="entry name" value="TRACRIPTIONAL REGULATORY PROTEIN-RELATED-RELATED"/>
    <property type="match status" value="1"/>
</dbReference>
<dbReference type="Gene3D" id="1.10.260.40">
    <property type="entry name" value="lambda repressor-like DNA-binding domains"/>
    <property type="match status" value="1"/>
</dbReference>
<evidence type="ECO:0000313" key="4">
    <source>
        <dbReference type="Proteomes" id="UP000198935"/>
    </source>
</evidence>
<dbReference type="InterPro" id="IPR010982">
    <property type="entry name" value="Lambda_DNA-bd_dom_sf"/>
</dbReference>
<dbReference type="Pfam" id="PF01381">
    <property type="entry name" value="HTH_3"/>
    <property type="match status" value="1"/>
</dbReference>
<reference evidence="4" key="1">
    <citation type="submission" date="2016-10" db="EMBL/GenBank/DDBJ databases">
        <authorList>
            <person name="Varghese N."/>
            <person name="Submissions S."/>
        </authorList>
    </citation>
    <scope>NUCLEOTIDE SEQUENCE [LARGE SCALE GENOMIC DNA]</scope>
    <source>
        <strain evidence="4">SP</strain>
    </source>
</reference>
<feature type="domain" description="HTH cro/C1-type" evidence="2">
    <location>
        <begin position="1"/>
        <end position="52"/>
    </location>
</feature>
<gene>
    <name evidence="3" type="ORF">SAMN05421736_11010</name>
</gene>
<proteinExistence type="predicted"/>
<dbReference type="InterPro" id="IPR001387">
    <property type="entry name" value="Cro/C1-type_HTH"/>
</dbReference>
<evidence type="ECO:0000313" key="3">
    <source>
        <dbReference type="EMBL" id="SDZ33123.1"/>
    </source>
</evidence>
<evidence type="ECO:0000259" key="2">
    <source>
        <dbReference type="PROSITE" id="PS50943"/>
    </source>
</evidence>
<accession>A0A1H3S4W0</accession>
<name>A0A1H3S4W0_9BACI</name>
<keyword evidence="1 3" id="KW-0238">DNA-binding</keyword>
<evidence type="ECO:0000256" key="1">
    <source>
        <dbReference type="ARBA" id="ARBA00023125"/>
    </source>
</evidence>
<protein>
    <submittedName>
        <fullName evidence="3">DNA-binding transcriptional regulator, XRE-family HTH domain</fullName>
    </submittedName>
</protein>
<dbReference type="EMBL" id="FNPI01000010">
    <property type="protein sequence ID" value="SDZ33123.1"/>
    <property type="molecule type" value="Genomic_DNA"/>
</dbReference>
<dbReference type="SMART" id="SM00530">
    <property type="entry name" value="HTH_XRE"/>
    <property type="match status" value="1"/>
</dbReference>
<dbReference type="GO" id="GO:0003677">
    <property type="term" value="F:DNA binding"/>
    <property type="evidence" value="ECO:0007669"/>
    <property type="project" value="UniProtKB-KW"/>
</dbReference>